<keyword evidence="1 4" id="KW-0732">Signal</keyword>
<accession>A0A2K1PYM8</accession>
<feature type="domain" description="Pyrrolo-quinoline quinone repeat" evidence="6">
    <location>
        <begin position="88"/>
        <end position="325"/>
    </location>
</feature>
<evidence type="ECO:0000256" key="2">
    <source>
        <dbReference type="ARBA" id="ARBA00023136"/>
    </source>
</evidence>
<dbReference type="GO" id="GO:0043165">
    <property type="term" value="P:Gram-negative-bacterium-type cell outer membrane assembly"/>
    <property type="evidence" value="ECO:0007669"/>
    <property type="project" value="UniProtKB-UniRule"/>
</dbReference>
<dbReference type="OrthoDB" id="5173551at2"/>
<dbReference type="PANTHER" id="PTHR34512:SF30">
    <property type="entry name" value="OUTER MEMBRANE PROTEIN ASSEMBLY FACTOR BAMB"/>
    <property type="match status" value="1"/>
</dbReference>
<dbReference type="NCBIfam" id="TIGR03300">
    <property type="entry name" value="assembly_YfgL"/>
    <property type="match status" value="1"/>
</dbReference>
<protein>
    <recommendedName>
        <fullName evidence="4">Outer membrane protein assembly factor BamB</fullName>
    </recommendedName>
</protein>
<evidence type="ECO:0000259" key="6">
    <source>
        <dbReference type="Pfam" id="PF13360"/>
    </source>
</evidence>
<dbReference type="AlphaFoldDB" id="A0A2K1PYM8"/>
<evidence type="ECO:0000313" key="7">
    <source>
        <dbReference type="EMBL" id="PNS07883.1"/>
    </source>
</evidence>
<evidence type="ECO:0000256" key="4">
    <source>
        <dbReference type="HAMAP-Rule" id="MF_00923"/>
    </source>
</evidence>
<dbReference type="InterPro" id="IPR017687">
    <property type="entry name" value="BamB"/>
</dbReference>
<evidence type="ECO:0000256" key="1">
    <source>
        <dbReference type="ARBA" id="ARBA00022729"/>
    </source>
</evidence>
<dbReference type="EMBL" id="NPZB01000002">
    <property type="protein sequence ID" value="PNS07883.1"/>
    <property type="molecule type" value="Genomic_DNA"/>
</dbReference>
<dbReference type="SMART" id="SM00564">
    <property type="entry name" value="PQQ"/>
    <property type="match status" value="6"/>
</dbReference>
<feature type="chain" id="PRO_5014342846" description="Outer membrane protein assembly factor BamB" evidence="5">
    <location>
        <begin position="16"/>
        <end position="401"/>
    </location>
</feature>
<keyword evidence="4 7" id="KW-0449">Lipoprotein</keyword>
<dbReference type="InterPro" id="IPR018391">
    <property type="entry name" value="PQQ_b-propeller_rpt"/>
</dbReference>
<reference evidence="7 8" key="1">
    <citation type="submission" date="2017-08" db="EMBL/GenBank/DDBJ databases">
        <title>Lysobacter sylvestris genome.</title>
        <authorList>
            <person name="Zhang D.-C."/>
            <person name="Albuquerque L."/>
            <person name="Franca L."/>
            <person name="Froufe H.J.C."/>
            <person name="Barroso C."/>
            <person name="Egas C."/>
            <person name="Da Costa M."/>
            <person name="Margesin R."/>
        </authorList>
    </citation>
    <scope>NUCLEOTIDE SEQUENCE [LARGE SCALE GENOMIC DNA]</scope>
    <source>
        <strain evidence="7 8">AM20-91</strain>
    </source>
</reference>
<comment type="function">
    <text evidence="4">Part of the outer membrane protein assembly complex, which is involved in assembly and insertion of beta-barrel proteins into the outer membrane.</text>
</comment>
<evidence type="ECO:0000313" key="8">
    <source>
        <dbReference type="Proteomes" id="UP000236220"/>
    </source>
</evidence>
<comment type="subcellular location">
    <subcellularLocation>
        <location evidence="4">Cell outer membrane</location>
        <topology evidence="4">Lipid-anchor</topology>
    </subcellularLocation>
</comment>
<gene>
    <name evidence="4" type="primary">bamB</name>
    <name evidence="7" type="ORF">Lysil_2059</name>
</gene>
<comment type="caution">
    <text evidence="7">The sequence shown here is derived from an EMBL/GenBank/DDBJ whole genome shotgun (WGS) entry which is preliminary data.</text>
</comment>
<proteinExistence type="inferred from homology"/>
<dbReference type="GO" id="GO:0051205">
    <property type="term" value="P:protein insertion into membrane"/>
    <property type="evidence" value="ECO:0007669"/>
    <property type="project" value="UniProtKB-UniRule"/>
</dbReference>
<comment type="similarity">
    <text evidence="4">Belongs to the BamB family.</text>
</comment>
<dbReference type="Pfam" id="PF13360">
    <property type="entry name" value="PQQ_2"/>
    <property type="match status" value="1"/>
</dbReference>
<evidence type="ECO:0000256" key="5">
    <source>
        <dbReference type="SAM" id="SignalP"/>
    </source>
</evidence>
<dbReference type="PROSITE" id="PS51257">
    <property type="entry name" value="PROKAR_LIPOPROTEIN"/>
    <property type="match status" value="1"/>
</dbReference>
<dbReference type="InterPro" id="IPR015943">
    <property type="entry name" value="WD40/YVTN_repeat-like_dom_sf"/>
</dbReference>
<dbReference type="InterPro" id="IPR002372">
    <property type="entry name" value="PQQ_rpt_dom"/>
</dbReference>
<dbReference type="SUPFAM" id="SSF50998">
    <property type="entry name" value="Quinoprotein alcohol dehydrogenase-like"/>
    <property type="match status" value="1"/>
</dbReference>
<sequence length="401" mass="41706">MISRTSLIRATVALACVLAIGGCQSTKNLFKGKDSAKDPKPAKLVEFTPSATVSKLWSVNVGKGEQRVGARQHPAIADGHVYAAAGIGGVSAIDLKTGKVLWTYRPKERKNKKLTSFSGGPGVGSGLVVVGTLEGDVIALDQATGTEKWSGKLLNEILAAPAIGNGVVVVHSNDGKVTAFDAATGEKRWAWSSEPVPLSIRGNSTPVIGPGYVFVGTDGGKLVALSLTDGGLLWETTVADADGRSDIMRMNDSDGAPVMVGNVLYASSYKPRTIAVDAPSGQLMWVQEHGGVGGIGVGGDRAVVSDSKDIVWGMDRNSGAPMWQQNGFTLRNLSAPAVQGGYAVVGDYQGYLHWLKLADGKIAARTRLSSKSIAAQPVVSEDGVLVAQDINGDVAAFRVSP</sequence>
<keyword evidence="4" id="KW-0564">Palmitate</keyword>
<keyword evidence="8" id="KW-1185">Reference proteome</keyword>
<dbReference type="Proteomes" id="UP000236220">
    <property type="component" value="Unassembled WGS sequence"/>
</dbReference>
<name>A0A2K1PYM8_9GAMM</name>
<organism evidence="7 8">
    <name type="scientific">Solilutibacter silvestris</name>
    <dbReference type="NCBI Taxonomy" id="1645665"/>
    <lineage>
        <taxon>Bacteria</taxon>
        <taxon>Pseudomonadati</taxon>
        <taxon>Pseudomonadota</taxon>
        <taxon>Gammaproteobacteria</taxon>
        <taxon>Lysobacterales</taxon>
        <taxon>Lysobacteraceae</taxon>
        <taxon>Solilutibacter</taxon>
    </lineage>
</organism>
<dbReference type="HAMAP" id="MF_00923">
    <property type="entry name" value="OM_assembly_BamB"/>
    <property type="match status" value="1"/>
</dbReference>
<dbReference type="Gene3D" id="2.130.10.10">
    <property type="entry name" value="YVTN repeat-like/Quinoprotein amine dehydrogenase"/>
    <property type="match status" value="1"/>
</dbReference>
<dbReference type="PANTHER" id="PTHR34512">
    <property type="entry name" value="CELL SURFACE PROTEIN"/>
    <property type="match status" value="1"/>
</dbReference>
<keyword evidence="3 4" id="KW-0998">Cell outer membrane</keyword>
<dbReference type="GO" id="GO:0009279">
    <property type="term" value="C:cell outer membrane"/>
    <property type="evidence" value="ECO:0007669"/>
    <property type="project" value="UniProtKB-SubCell"/>
</dbReference>
<keyword evidence="2 4" id="KW-0472">Membrane</keyword>
<feature type="signal peptide" evidence="5">
    <location>
        <begin position="1"/>
        <end position="15"/>
    </location>
</feature>
<comment type="subunit">
    <text evidence="4">Part of the Bam complex.</text>
</comment>
<dbReference type="InterPro" id="IPR011047">
    <property type="entry name" value="Quinoprotein_ADH-like_sf"/>
</dbReference>
<evidence type="ECO:0000256" key="3">
    <source>
        <dbReference type="ARBA" id="ARBA00023237"/>
    </source>
</evidence>